<dbReference type="STRING" id="1442369.A0A0D2J2V4"/>
<dbReference type="NCBIfam" id="NF003765">
    <property type="entry name" value="PRK05359.1"/>
    <property type="match status" value="1"/>
</dbReference>
<dbReference type="PANTHER" id="PTHR11046">
    <property type="entry name" value="OLIGORIBONUCLEASE, MITOCHONDRIAL"/>
    <property type="match status" value="1"/>
</dbReference>
<dbReference type="EMBL" id="KN847479">
    <property type="protein sequence ID" value="KIX03305.1"/>
    <property type="molecule type" value="Genomic_DNA"/>
</dbReference>
<keyword evidence="2" id="KW-0540">Nuclease</keyword>
<proteinExistence type="inferred from homology"/>
<gene>
    <name evidence="6" type="ORF">Z518_06857</name>
</gene>
<dbReference type="CDD" id="cd06135">
    <property type="entry name" value="Orn"/>
    <property type="match status" value="1"/>
</dbReference>
<protein>
    <recommendedName>
        <fullName evidence="5">Exonuclease domain-containing protein</fullName>
    </recommendedName>
</protein>
<accession>A0A0D2J2V4</accession>
<comment type="similarity">
    <text evidence="1">Belongs to the oligoribonuclease family.</text>
</comment>
<name>A0A0D2J2V4_9EURO</name>
<dbReference type="GO" id="GO:0005739">
    <property type="term" value="C:mitochondrion"/>
    <property type="evidence" value="ECO:0007669"/>
    <property type="project" value="TreeGrafter"/>
</dbReference>
<keyword evidence="4" id="KW-0269">Exonuclease</keyword>
<dbReference type="GeneID" id="25294928"/>
<organism evidence="6 7">
    <name type="scientific">Rhinocladiella mackenziei CBS 650.93</name>
    <dbReference type="NCBI Taxonomy" id="1442369"/>
    <lineage>
        <taxon>Eukaryota</taxon>
        <taxon>Fungi</taxon>
        <taxon>Dikarya</taxon>
        <taxon>Ascomycota</taxon>
        <taxon>Pezizomycotina</taxon>
        <taxon>Eurotiomycetes</taxon>
        <taxon>Chaetothyriomycetidae</taxon>
        <taxon>Chaetothyriales</taxon>
        <taxon>Herpotrichiellaceae</taxon>
        <taxon>Rhinocladiella</taxon>
    </lineage>
</organism>
<feature type="domain" description="Exonuclease" evidence="5">
    <location>
        <begin position="1"/>
        <end position="171"/>
    </location>
</feature>
<dbReference type="InterPro" id="IPR013520">
    <property type="entry name" value="Ribonucl_H"/>
</dbReference>
<dbReference type="Pfam" id="PF00929">
    <property type="entry name" value="RNase_T"/>
    <property type="match status" value="1"/>
</dbReference>
<dbReference type="PANTHER" id="PTHR11046:SF0">
    <property type="entry name" value="OLIGORIBONUCLEASE, MITOCHONDRIAL"/>
    <property type="match status" value="1"/>
</dbReference>
<dbReference type="InterPro" id="IPR012337">
    <property type="entry name" value="RNaseH-like_sf"/>
</dbReference>
<dbReference type="InterPro" id="IPR036397">
    <property type="entry name" value="RNaseH_sf"/>
</dbReference>
<dbReference type="HOGENOM" id="CLU_064761_3_1_1"/>
<dbReference type="OrthoDB" id="270189at2759"/>
<dbReference type="GO" id="GO:0003676">
    <property type="term" value="F:nucleic acid binding"/>
    <property type="evidence" value="ECO:0007669"/>
    <property type="project" value="InterPro"/>
</dbReference>
<keyword evidence="7" id="KW-1185">Reference proteome</keyword>
<dbReference type="SUPFAM" id="SSF53098">
    <property type="entry name" value="Ribonuclease H-like"/>
    <property type="match status" value="1"/>
</dbReference>
<dbReference type="VEuPathDB" id="FungiDB:Z518_06857"/>
<evidence type="ECO:0000259" key="5">
    <source>
        <dbReference type="SMART" id="SM00479"/>
    </source>
</evidence>
<dbReference type="Gene3D" id="3.30.420.10">
    <property type="entry name" value="Ribonuclease H-like superfamily/Ribonuclease H"/>
    <property type="match status" value="1"/>
</dbReference>
<evidence type="ECO:0000256" key="2">
    <source>
        <dbReference type="ARBA" id="ARBA00022722"/>
    </source>
</evidence>
<dbReference type="SMART" id="SM00479">
    <property type="entry name" value="EXOIII"/>
    <property type="match status" value="1"/>
</dbReference>
<evidence type="ECO:0000256" key="3">
    <source>
        <dbReference type="ARBA" id="ARBA00022801"/>
    </source>
</evidence>
<evidence type="ECO:0000256" key="4">
    <source>
        <dbReference type="ARBA" id="ARBA00022839"/>
    </source>
</evidence>
<evidence type="ECO:0000313" key="7">
    <source>
        <dbReference type="Proteomes" id="UP000053617"/>
    </source>
</evidence>
<keyword evidence="3" id="KW-0378">Hydrolase</keyword>
<reference evidence="6 7" key="1">
    <citation type="submission" date="2015-01" db="EMBL/GenBank/DDBJ databases">
        <title>The Genome Sequence of Rhinocladiella mackenzie CBS 650.93.</title>
        <authorList>
            <consortium name="The Broad Institute Genomics Platform"/>
            <person name="Cuomo C."/>
            <person name="de Hoog S."/>
            <person name="Gorbushina A."/>
            <person name="Stielow B."/>
            <person name="Teixiera M."/>
            <person name="Abouelleil A."/>
            <person name="Chapman S.B."/>
            <person name="Priest M."/>
            <person name="Young S.K."/>
            <person name="Wortman J."/>
            <person name="Nusbaum C."/>
            <person name="Birren B."/>
        </authorList>
    </citation>
    <scope>NUCLEOTIDE SEQUENCE [LARGE SCALE GENOMIC DNA]</scope>
    <source>
        <strain evidence="6 7">CBS 650.93</strain>
    </source>
</reference>
<dbReference type="RefSeq" id="XP_013270441.1">
    <property type="nucleotide sequence ID" value="XM_013414987.1"/>
</dbReference>
<dbReference type="InterPro" id="IPR022894">
    <property type="entry name" value="Oligoribonuclease"/>
</dbReference>
<evidence type="ECO:0000313" key="6">
    <source>
        <dbReference type="EMBL" id="KIX03305.1"/>
    </source>
</evidence>
<dbReference type="GO" id="GO:0000175">
    <property type="term" value="F:3'-5'-RNA exonuclease activity"/>
    <property type="evidence" value="ECO:0007669"/>
    <property type="project" value="InterPro"/>
</dbReference>
<dbReference type="AlphaFoldDB" id="A0A0D2J2V4"/>
<dbReference type="Proteomes" id="UP000053617">
    <property type="component" value="Unassembled WGS sequence"/>
</dbReference>
<sequence>MTGLSPTHDTIMSISCILTDSDLQPLSIIGFDAIIQHTPTQLSRMSDWCVRTHGASGLTASCLSSTTTAETAAHSLLAYIKQYIPESGRALLAGNSIHVDKTFLMQPPWDIILEHLHYRLFDVSAMKEMVRRWAGEDVLAGVPRKELRHTAREDVLESIGEARYYKRLIEGMAAPGPVEPVHGTLAVGAGGGVPVPGNGISNAQAYAPTASRE</sequence>
<evidence type="ECO:0000256" key="1">
    <source>
        <dbReference type="ARBA" id="ARBA00009921"/>
    </source>
</evidence>